<keyword evidence="4" id="KW-1185">Reference proteome</keyword>
<protein>
    <submittedName>
        <fullName evidence="3">Uncharacterized protein</fullName>
    </submittedName>
</protein>
<dbReference type="AlphaFoldDB" id="W7DX90"/>
<dbReference type="RefSeq" id="XP_014550180.1">
    <property type="nucleotide sequence ID" value="XM_014694694.1"/>
</dbReference>
<dbReference type="EMBL" id="KI968932">
    <property type="protein sequence ID" value="EUN20606.1"/>
    <property type="molecule type" value="Genomic_DNA"/>
</dbReference>
<dbReference type="Gene3D" id="1.25.40.20">
    <property type="entry name" value="Ankyrin repeat-containing domain"/>
    <property type="match status" value="1"/>
</dbReference>
<dbReference type="SUPFAM" id="SSF48403">
    <property type="entry name" value="Ankyrin repeat"/>
    <property type="match status" value="1"/>
</dbReference>
<dbReference type="InterPro" id="IPR002110">
    <property type="entry name" value="Ankyrin_rpt"/>
</dbReference>
<evidence type="ECO:0000256" key="1">
    <source>
        <dbReference type="ARBA" id="ARBA00022737"/>
    </source>
</evidence>
<evidence type="ECO:0000313" key="3">
    <source>
        <dbReference type="EMBL" id="EUN20606.1"/>
    </source>
</evidence>
<proteinExistence type="predicted"/>
<reference evidence="3 4" key="1">
    <citation type="journal article" date="2013" name="PLoS Genet.">
        <title>Comparative genome structure, secondary metabolite, and effector coding capacity across Cochliobolus pathogens.</title>
        <authorList>
            <person name="Condon B.J."/>
            <person name="Leng Y."/>
            <person name="Wu D."/>
            <person name="Bushley K.E."/>
            <person name="Ohm R.A."/>
            <person name="Otillar R."/>
            <person name="Martin J."/>
            <person name="Schackwitz W."/>
            <person name="Grimwood J."/>
            <person name="MohdZainudin N."/>
            <person name="Xue C."/>
            <person name="Wang R."/>
            <person name="Manning V.A."/>
            <person name="Dhillon B."/>
            <person name="Tu Z.J."/>
            <person name="Steffenson B.J."/>
            <person name="Salamov A."/>
            <person name="Sun H."/>
            <person name="Lowry S."/>
            <person name="LaButti K."/>
            <person name="Han J."/>
            <person name="Copeland A."/>
            <person name="Lindquist E."/>
            <person name="Barry K."/>
            <person name="Schmutz J."/>
            <person name="Baker S.E."/>
            <person name="Ciuffetti L.M."/>
            <person name="Grigoriev I.V."/>
            <person name="Zhong S."/>
            <person name="Turgeon B.G."/>
        </authorList>
    </citation>
    <scope>NUCLEOTIDE SEQUENCE [LARGE SCALE GENOMIC DNA]</scope>
    <source>
        <strain evidence="3 4">FI3</strain>
    </source>
</reference>
<dbReference type="Proteomes" id="UP000054337">
    <property type="component" value="Unassembled WGS sequence"/>
</dbReference>
<keyword evidence="2" id="KW-0040">ANK repeat</keyword>
<accession>W7DX90</accession>
<dbReference type="PANTHER" id="PTHR24171">
    <property type="entry name" value="ANKYRIN REPEAT DOMAIN-CONTAINING PROTEIN 39-RELATED"/>
    <property type="match status" value="1"/>
</dbReference>
<name>W7DX90_BIPV3</name>
<organism evidence="3 4">
    <name type="scientific">Bipolaris victoriae (strain FI3)</name>
    <name type="common">Victoria blight of oats agent</name>
    <name type="synonym">Cochliobolus victoriae</name>
    <dbReference type="NCBI Taxonomy" id="930091"/>
    <lineage>
        <taxon>Eukaryota</taxon>
        <taxon>Fungi</taxon>
        <taxon>Dikarya</taxon>
        <taxon>Ascomycota</taxon>
        <taxon>Pezizomycotina</taxon>
        <taxon>Dothideomycetes</taxon>
        <taxon>Pleosporomycetidae</taxon>
        <taxon>Pleosporales</taxon>
        <taxon>Pleosporineae</taxon>
        <taxon>Pleosporaceae</taxon>
        <taxon>Bipolaris</taxon>
    </lineage>
</organism>
<evidence type="ECO:0000313" key="4">
    <source>
        <dbReference type="Proteomes" id="UP000054337"/>
    </source>
</evidence>
<dbReference type="HOGENOM" id="CLU_2677668_0_0_1"/>
<dbReference type="InterPro" id="IPR036770">
    <property type="entry name" value="Ankyrin_rpt-contain_sf"/>
</dbReference>
<feature type="non-terminal residue" evidence="3">
    <location>
        <position position="1"/>
    </location>
</feature>
<gene>
    <name evidence="3" type="ORF">COCVIDRAFT_116217</name>
</gene>
<dbReference type="GeneID" id="26250879"/>
<keyword evidence="1" id="KW-0677">Repeat</keyword>
<dbReference type="Pfam" id="PF00023">
    <property type="entry name" value="Ank"/>
    <property type="match status" value="1"/>
</dbReference>
<evidence type="ECO:0000256" key="2">
    <source>
        <dbReference type="ARBA" id="ARBA00023043"/>
    </source>
</evidence>
<sequence length="75" mass="8040">DINTPDSHVWTPISEAGFIGHHVIVHALLEAGASVSAPDASHSTPLLWAVFKGLERAISTLPDHGVDSYRADRND</sequence>